<evidence type="ECO:0000313" key="6">
    <source>
        <dbReference type="EMBL" id="KAK0372447.1"/>
    </source>
</evidence>
<evidence type="ECO:0000256" key="2">
    <source>
        <dbReference type="ARBA" id="ARBA00022723"/>
    </source>
</evidence>
<dbReference type="Proteomes" id="UP001169217">
    <property type="component" value="Unassembled WGS sequence"/>
</dbReference>
<reference evidence="6" key="1">
    <citation type="submission" date="2023-04" db="EMBL/GenBank/DDBJ databases">
        <title>Colletotrichum limetticola genome sequence.</title>
        <authorList>
            <person name="Baroncelli R."/>
        </authorList>
    </citation>
    <scope>NUCLEOTIDE SEQUENCE</scope>
    <source>
        <strain evidence="6">KLA-Anderson</strain>
    </source>
</reference>
<evidence type="ECO:0000256" key="5">
    <source>
        <dbReference type="SAM" id="MobiDB-lite"/>
    </source>
</evidence>
<comment type="similarity">
    <text evidence="1">Belongs to the archaeal RpoM/eukaryotic RPA12/RPB9/RPC11 RNA polymerase family.</text>
</comment>
<feature type="compositionally biased region" description="Low complexity" evidence="5">
    <location>
        <begin position="107"/>
        <end position="120"/>
    </location>
</feature>
<feature type="region of interest" description="Disordered" evidence="5">
    <location>
        <begin position="93"/>
        <end position="120"/>
    </location>
</feature>
<accession>A0ABQ9PLQ4</accession>
<keyword evidence="4" id="KW-0804">Transcription</keyword>
<evidence type="ECO:0000256" key="1">
    <source>
        <dbReference type="ARBA" id="ARBA00008925"/>
    </source>
</evidence>
<evidence type="ECO:0000313" key="7">
    <source>
        <dbReference type="Proteomes" id="UP001169217"/>
    </source>
</evidence>
<proteinExistence type="inferred from homology"/>
<evidence type="ECO:0000256" key="4">
    <source>
        <dbReference type="ARBA" id="ARBA00023163"/>
    </source>
</evidence>
<dbReference type="EMBL" id="JARUPT010000370">
    <property type="protein sequence ID" value="KAK0372447.1"/>
    <property type="molecule type" value="Genomic_DNA"/>
</dbReference>
<keyword evidence="7" id="KW-1185">Reference proteome</keyword>
<gene>
    <name evidence="6" type="ORF">CLIM01_10189</name>
</gene>
<dbReference type="PROSITE" id="PS01030">
    <property type="entry name" value="RNA_POL_M_15KD"/>
    <property type="match status" value="1"/>
</dbReference>
<organism evidence="6 7">
    <name type="scientific">Colletotrichum limetticola</name>
    <dbReference type="NCBI Taxonomy" id="1209924"/>
    <lineage>
        <taxon>Eukaryota</taxon>
        <taxon>Fungi</taxon>
        <taxon>Dikarya</taxon>
        <taxon>Ascomycota</taxon>
        <taxon>Pezizomycotina</taxon>
        <taxon>Sordariomycetes</taxon>
        <taxon>Hypocreomycetidae</taxon>
        <taxon>Glomerellales</taxon>
        <taxon>Glomerellaceae</taxon>
        <taxon>Colletotrichum</taxon>
        <taxon>Colletotrichum acutatum species complex</taxon>
    </lineage>
</organism>
<sequence>MSAIGTLVFCTDCGNLLPASMGTEKNTLTCDCCGADNKGRLIAAGVLGCNSLQDSKLTRSTQILAPRRLLHRPSLPISLPNSDRSFSLTFRLSTEPTSTPRPRSGRHAPSAAQRRSASPPCSFAVQTKAAPSFSPANVVSSTPMPRFIPTELAISQLHTNRLVFPGGLITTEMH</sequence>
<keyword evidence="2" id="KW-0479">Metal-binding</keyword>
<protein>
    <submittedName>
        <fullName evidence="6">Transcription factor S-II</fullName>
    </submittedName>
</protein>
<evidence type="ECO:0000256" key="3">
    <source>
        <dbReference type="ARBA" id="ARBA00022833"/>
    </source>
</evidence>
<name>A0ABQ9PLQ4_9PEZI</name>
<keyword evidence="3" id="KW-0862">Zinc</keyword>
<comment type="caution">
    <text evidence="6">The sequence shown here is derived from an EMBL/GenBank/DDBJ whole genome shotgun (WGS) entry which is preliminary data.</text>
</comment>
<dbReference type="InterPro" id="IPR019761">
    <property type="entry name" value="DNA-dir_RNA_pol-M_15_CS"/>
</dbReference>